<organism evidence="1 2">
    <name type="scientific">Bacillus velezensis</name>
    <dbReference type="NCBI Taxonomy" id="492670"/>
    <lineage>
        <taxon>Bacteria</taxon>
        <taxon>Bacillati</taxon>
        <taxon>Bacillota</taxon>
        <taxon>Bacilli</taxon>
        <taxon>Bacillales</taxon>
        <taxon>Bacillaceae</taxon>
        <taxon>Bacillus</taxon>
        <taxon>Bacillus amyloliquefaciens group</taxon>
    </lineage>
</organism>
<sequence length="126" mass="13926">MKLKKAFYSLVLLGALTVPTVAFAVGSYTFHYDFKYKLNSDLISFSRGTHSRTLKINPTVGGKFSVDLYRANTLGVGVLQSTVTISGSKEVTKKFTVKNADGKFQLRFRKADDGKYVVGYGLLLDK</sequence>
<protein>
    <submittedName>
        <fullName evidence="1">Uncharacterized protein</fullName>
    </submittedName>
</protein>
<name>A0A411A9F5_BACVE</name>
<reference evidence="2" key="1">
    <citation type="submission" date="2020-10" db="EMBL/GenBank/DDBJ databases">
        <title>Complete genome sequence of Bacillus velezensis NST6.</title>
        <authorList>
            <person name="Choi J."/>
        </authorList>
    </citation>
    <scope>NUCLEOTIDE SEQUENCE [LARGE SCALE GENOMIC DNA]</scope>
    <source>
        <strain evidence="2">NST6</strain>
    </source>
</reference>
<evidence type="ECO:0000313" key="1">
    <source>
        <dbReference type="EMBL" id="QOY27683.1"/>
    </source>
</evidence>
<gene>
    <name evidence="1" type="ORF">BACVE_002697</name>
</gene>
<dbReference type="RefSeq" id="WP_017419390.1">
    <property type="nucleotide sequence ID" value="NZ_BDDG01000015.1"/>
</dbReference>
<evidence type="ECO:0000313" key="2">
    <source>
        <dbReference type="Proteomes" id="UP000587477"/>
    </source>
</evidence>
<dbReference type="AlphaFoldDB" id="A0A411A9F5"/>
<accession>A0A411A9F5</accession>
<dbReference type="Proteomes" id="UP000587477">
    <property type="component" value="Chromosome"/>
</dbReference>
<dbReference type="EMBL" id="CP063687">
    <property type="protein sequence ID" value="QOY27683.1"/>
    <property type="molecule type" value="Genomic_DNA"/>
</dbReference>
<proteinExistence type="predicted"/>